<evidence type="ECO:0000256" key="6">
    <source>
        <dbReference type="ARBA" id="ARBA00023128"/>
    </source>
</evidence>
<keyword evidence="4 9" id="KW-1133">Transmembrane helix</keyword>
<feature type="compositionally biased region" description="Low complexity" evidence="8">
    <location>
        <begin position="671"/>
        <end position="687"/>
    </location>
</feature>
<dbReference type="Pfam" id="PF07798">
    <property type="entry name" value="CCDC90-like"/>
    <property type="match status" value="1"/>
</dbReference>
<dbReference type="VEuPathDB" id="FungiDB:HCDG_01986"/>
<evidence type="ECO:0000256" key="9">
    <source>
        <dbReference type="SAM" id="Phobius"/>
    </source>
</evidence>
<evidence type="ECO:0000313" key="10">
    <source>
        <dbReference type="EMBL" id="EER43956.1"/>
    </source>
</evidence>
<feature type="compositionally biased region" description="Polar residues" evidence="8">
    <location>
        <begin position="591"/>
        <end position="603"/>
    </location>
</feature>
<evidence type="ECO:0000256" key="4">
    <source>
        <dbReference type="ARBA" id="ARBA00022989"/>
    </source>
</evidence>
<reference evidence="11" key="1">
    <citation type="submission" date="2009-05" db="EMBL/GenBank/DDBJ databases">
        <title>The genome sequence of Ajellomyces capsulatus strain H143.</title>
        <authorList>
            <person name="Champion M."/>
            <person name="Cuomo C.A."/>
            <person name="Ma L.-J."/>
            <person name="Henn M.R."/>
            <person name="Sil A."/>
            <person name="Goldman B."/>
            <person name="Young S.K."/>
            <person name="Kodira C.D."/>
            <person name="Zeng Q."/>
            <person name="Koehrsen M."/>
            <person name="Alvarado L."/>
            <person name="Berlin A.M."/>
            <person name="Borenstein D."/>
            <person name="Chen Z."/>
            <person name="Engels R."/>
            <person name="Freedman E."/>
            <person name="Gellesch M."/>
            <person name="Goldberg J."/>
            <person name="Griggs A."/>
            <person name="Gujja S."/>
            <person name="Heiman D.I."/>
            <person name="Hepburn T.A."/>
            <person name="Howarth C."/>
            <person name="Jen D."/>
            <person name="Larson L."/>
            <person name="Lewis B."/>
            <person name="Mehta T."/>
            <person name="Park D."/>
            <person name="Pearson M."/>
            <person name="Roberts A."/>
            <person name="Saif S."/>
            <person name="Shea T.D."/>
            <person name="Shenoy N."/>
            <person name="Sisk P."/>
            <person name="Stolte C."/>
            <person name="Sykes S."/>
            <person name="Walk T."/>
            <person name="White J."/>
            <person name="Yandava C."/>
            <person name="Klein B."/>
            <person name="McEwen J.G."/>
            <person name="Puccia R."/>
            <person name="Goldman G.H."/>
            <person name="Felipe M.S."/>
            <person name="Nino-Vega G."/>
            <person name="San-Blas G."/>
            <person name="Taylor J.W."/>
            <person name="Mendoza L."/>
            <person name="Galagan J.E."/>
            <person name="Nusbaum C."/>
            <person name="Birren B.W."/>
        </authorList>
    </citation>
    <scope>NUCLEOTIDE SEQUENCE [LARGE SCALE GENOMIC DNA]</scope>
    <source>
        <strain evidence="11">H143</strain>
    </source>
</reference>
<dbReference type="InterPro" id="IPR024461">
    <property type="entry name" value="CCDC90-like"/>
</dbReference>
<evidence type="ECO:0000256" key="5">
    <source>
        <dbReference type="ARBA" id="ARBA00023054"/>
    </source>
</evidence>
<feature type="compositionally biased region" description="Low complexity" evidence="8">
    <location>
        <begin position="730"/>
        <end position="744"/>
    </location>
</feature>
<dbReference type="GO" id="GO:0005739">
    <property type="term" value="C:mitochondrion"/>
    <property type="evidence" value="ECO:0007669"/>
    <property type="project" value="UniProtKB-SubCell"/>
</dbReference>
<dbReference type="PANTHER" id="PTHR14360:SF12">
    <property type="entry name" value="MOZ PROTEIN REPRESENTS A CHROMATIN-ASSOCIATED ACETYLTRANSFERASE"/>
    <property type="match status" value="1"/>
</dbReference>
<keyword evidence="3 9" id="KW-0812">Transmembrane</keyword>
<gene>
    <name evidence="10" type="ORF">HCDG_01986</name>
</gene>
<dbReference type="OrthoDB" id="46189at2759"/>
<feature type="compositionally biased region" description="Polar residues" evidence="8">
    <location>
        <begin position="689"/>
        <end position="704"/>
    </location>
</feature>
<dbReference type="Pfam" id="PF08700">
    <property type="entry name" value="VPS51_Exo84_N"/>
    <property type="match status" value="1"/>
</dbReference>
<evidence type="ECO:0000256" key="7">
    <source>
        <dbReference type="ARBA" id="ARBA00023136"/>
    </source>
</evidence>
<keyword evidence="6" id="KW-0496">Mitochondrion</keyword>
<sequence length="987" mass="109315">MTTDVADANSLQSWQEAFQHPIPTVRRFEQDLRRDVASNKDKLRSLVGVRYRELLGTAQTIVEMNDEIQEVETKLSNISRRCNPRLVEKKLDVAVIDEGVDERAIAAQLALLHRCTSASYRLFRKHSSNLLIAKLLVISRLLHKTLSQNSLAPIFLENLRSQLAALRRSLLKRIECRLASPKYSTPEIIETMSAYCLATSSSSTDVLRHFQQVRFDALQSMLLREDPNFTNIEKSLKLFIQTLQNASELVSGSLSDALRKLTALPILDDLEDWSKQAFGTFASGLSKNLERSQNLKEVLLLRRNLLDIWLPVQSSTACHSSVEILQGIRGTVNKQLISTLHAQAKGLTLVGLEISSTITSWTFILRVIREIRERIPRLLSTQDHLFADDLVPKLHDILAAEVGSQVSPYAIIRALGKPQGAGCAGRALWEGNPPLPIQPSPAAFRLLRRLATAMERQGPDLWNPSAVDILKNKLRQTISSCISLDFEKSTHNARSDAKRLIQNEQQPTSETPNGDDSTEATVTESTHKATTQADVCCPEVLRDRKIQLVFDVFYLGKALSMRNTGRPQAEDEISSIVELVKKDIELDGDTESGSSGPNGTIQRNDAEPFHQRYGQAAEPRMPPPPKPTDKAGPEASQTGSGKNNKRTNESEPKDVKDAGKEARYDPRSKKSSPSSSAISASSTNISAELLSQDNVASHPVQRTDTGAAADEEKVDPSKGPQDFVFQMPVPISSSSPTGEPPSESMLLGDSQHHKPPHLSPHPYVHHFDTYSLVKDLGRSGFTEEQSVSIMKAIRGLLADNLELARKGLISKSDVENETYLFQAACSELRNSLQTSRNAAIQAQRSQRAQLQHELDILTQRMTQELAGLKDDLKEMFDDQKISTRELQRSLDTAIQELNYQITVSLNSDGKSEVEGLRWILTRRAALAIATSATMIILALRYFSYKQREKETAAKAAAAEVKVISHPTSDQPLPPVAHPASMVVEPIG</sequence>
<feature type="transmembrane region" description="Helical" evidence="9">
    <location>
        <begin position="924"/>
        <end position="942"/>
    </location>
</feature>
<dbReference type="AlphaFoldDB" id="C6H6D5"/>
<dbReference type="eggNOG" id="ENOG502S831">
    <property type="taxonomic scope" value="Eukaryota"/>
</dbReference>
<dbReference type="HOGENOM" id="CLU_008451_0_0_1"/>
<comment type="subcellular location">
    <subcellularLocation>
        <location evidence="2">Membrane</location>
    </subcellularLocation>
    <subcellularLocation>
        <location evidence="1">Mitochondrion</location>
    </subcellularLocation>
</comment>
<feature type="region of interest" description="Disordered" evidence="8">
    <location>
        <begin position="587"/>
        <end position="606"/>
    </location>
</feature>
<organism evidence="10 11">
    <name type="scientific">Ajellomyces capsulatus (strain H143)</name>
    <name type="common">Darling's disease fungus</name>
    <name type="synonym">Histoplasma capsulatum</name>
    <dbReference type="NCBI Taxonomy" id="544712"/>
    <lineage>
        <taxon>Eukaryota</taxon>
        <taxon>Fungi</taxon>
        <taxon>Dikarya</taxon>
        <taxon>Ascomycota</taxon>
        <taxon>Pezizomycotina</taxon>
        <taxon>Eurotiomycetes</taxon>
        <taxon>Eurotiomycetidae</taxon>
        <taxon>Onygenales</taxon>
        <taxon>Ajellomycetaceae</taxon>
        <taxon>Histoplasma</taxon>
    </lineage>
</organism>
<protein>
    <submittedName>
        <fullName evidence="10">Uncharacterized protein</fullName>
    </submittedName>
</protein>
<feature type="compositionally biased region" description="Basic and acidic residues" evidence="8">
    <location>
        <begin position="646"/>
        <end position="668"/>
    </location>
</feature>
<feature type="region of interest" description="Disordered" evidence="8">
    <location>
        <begin position="495"/>
        <end position="530"/>
    </location>
</feature>
<evidence type="ECO:0000313" key="11">
    <source>
        <dbReference type="Proteomes" id="UP000002624"/>
    </source>
</evidence>
<dbReference type="Gene3D" id="1.20.5.340">
    <property type="match status" value="1"/>
</dbReference>
<keyword evidence="5" id="KW-0175">Coiled coil</keyword>
<dbReference type="EMBL" id="GG692420">
    <property type="protein sequence ID" value="EER43956.1"/>
    <property type="molecule type" value="Genomic_DNA"/>
</dbReference>
<dbReference type="Proteomes" id="UP000002624">
    <property type="component" value="Unassembled WGS sequence"/>
</dbReference>
<dbReference type="STRING" id="544712.C6H6D5"/>
<evidence type="ECO:0000256" key="8">
    <source>
        <dbReference type="SAM" id="MobiDB-lite"/>
    </source>
</evidence>
<keyword evidence="7 9" id="KW-0472">Membrane</keyword>
<dbReference type="OMA" id="HINGCLK"/>
<feature type="region of interest" description="Disordered" evidence="8">
    <location>
        <begin position="614"/>
        <end position="758"/>
    </location>
</feature>
<name>C6H6D5_AJECH</name>
<feature type="compositionally biased region" description="Polar residues" evidence="8">
    <location>
        <begin position="502"/>
        <end position="530"/>
    </location>
</feature>
<evidence type="ECO:0000256" key="3">
    <source>
        <dbReference type="ARBA" id="ARBA00022692"/>
    </source>
</evidence>
<evidence type="ECO:0000256" key="1">
    <source>
        <dbReference type="ARBA" id="ARBA00004173"/>
    </source>
</evidence>
<accession>C6H6D5</accession>
<proteinExistence type="predicted"/>
<dbReference type="PANTHER" id="PTHR14360">
    <property type="entry name" value="PROTEIN FMP32, MITOCHONDRIAL"/>
    <property type="match status" value="1"/>
</dbReference>
<evidence type="ECO:0000256" key="2">
    <source>
        <dbReference type="ARBA" id="ARBA00004370"/>
    </source>
</evidence>
<dbReference type="GO" id="GO:0016020">
    <property type="term" value="C:membrane"/>
    <property type="evidence" value="ECO:0007669"/>
    <property type="project" value="UniProtKB-SubCell"/>
</dbReference>